<organism evidence="1">
    <name type="scientific">Gordonia sp. MP11Mi</name>
    <dbReference type="NCBI Taxonomy" id="3022769"/>
    <lineage>
        <taxon>Bacteria</taxon>
        <taxon>Bacillati</taxon>
        <taxon>Actinomycetota</taxon>
        <taxon>Actinomycetes</taxon>
        <taxon>Mycobacteriales</taxon>
        <taxon>Gordoniaceae</taxon>
        <taxon>Gordonia</taxon>
    </lineage>
</organism>
<proteinExistence type="predicted"/>
<reference evidence="1" key="1">
    <citation type="submission" date="2023-06" db="EMBL/GenBank/DDBJ databases">
        <title>Gordonia sp. nov. and Pseudochrobactrum sp. nov., two species isolated from the burying beetle Nicrophorus vespilloides.</title>
        <authorList>
            <person name="Poehlein A."/>
            <person name="Guzman J."/>
            <person name="Daniel R."/>
            <person name="Vilcinskas A."/>
        </authorList>
    </citation>
    <scope>NUCLEOTIDE SEQUENCE</scope>
    <source>
        <strain evidence="1">MP11Mi</strain>
    </source>
</reference>
<dbReference type="EMBL" id="CP128986">
    <property type="protein sequence ID" value="WOC14329.1"/>
    <property type="molecule type" value="Genomic_DNA"/>
</dbReference>
<protein>
    <recommendedName>
        <fullName evidence="2">DUF4365 domain-containing protein</fullName>
    </recommendedName>
</protein>
<sequence>MQNPGMARRTGNNVVGDLNELNVAKLLLEHGIAINALTASDTGWDLHCHVPDELLCRASESGSASWNLSGRTIHVQVKTSTSGPLRVGTVRGWLSGTVGGVPTFLFVYRNKRPVFATPFDLRDWLPRNVDDKAAHGYTLRGEQTSKQSPLRTLRYRESRFPSVLKFWIKYPGLALAYGQFTEWINGEIDRADESLDSLIRELAVAVMAADGVTRDDDSYAMIVSLSKLYEAAGFDDCEERATSYLTGPEFHILTHRGTPVSWHAVDSVIASFLRPEDPAASAAELLTELNRLHDTDATNISKRLRRRHA</sequence>
<evidence type="ECO:0008006" key="2">
    <source>
        <dbReference type="Google" id="ProtNLM"/>
    </source>
</evidence>
<evidence type="ECO:0000313" key="1">
    <source>
        <dbReference type="EMBL" id="WOC14329.1"/>
    </source>
</evidence>
<gene>
    <name evidence="1" type="ORF">MP11Mi_34440</name>
</gene>
<accession>A0AA97CYX1</accession>
<dbReference type="AlphaFoldDB" id="A0AA97CYX1"/>
<name>A0AA97CYX1_9ACTN</name>